<evidence type="ECO:0000256" key="1">
    <source>
        <dbReference type="SAM" id="MobiDB-lite"/>
    </source>
</evidence>
<organism evidence="3 4">
    <name type="scientific">Pelobates cultripes</name>
    <name type="common">Western spadefoot toad</name>
    <dbReference type="NCBI Taxonomy" id="61616"/>
    <lineage>
        <taxon>Eukaryota</taxon>
        <taxon>Metazoa</taxon>
        <taxon>Chordata</taxon>
        <taxon>Craniata</taxon>
        <taxon>Vertebrata</taxon>
        <taxon>Euteleostomi</taxon>
        <taxon>Amphibia</taxon>
        <taxon>Batrachia</taxon>
        <taxon>Anura</taxon>
        <taxon>Pelobatoidea</taxon>
        <taxon>Pelobatidae</taxon>
        <taxon>Pelobates</taxon>
    </lineage>
</organism>
<dbReference type="EMBL" id="OW240920">
    <property type="protein sequence ID" value="CAH2314334.1"/>
    <property type="molecule type" value="Genomic_DNA"/>
</dbReference>
<feature type="compositionally biased region" description="Low complexity" evidence="1">
    <location>
        <begin position="269"/>
        <end position="279"/>
    </location>
</feature>
<feature type="chain" id="PRO_5042193384" evidence="2">
    <location>
        <begin position="21"/>
        <end position="306"/>
    </location>
</feature>
<evidence type="ECO:0000313" key="4">
    <source>
        <dbReference type="Proteomes" id="UP001295444"/>
    </source>
</evidence>
<keyword evidence="2" id="KW-0732">Signal</keyword>
<proteinExistence type="predicted"/>
<feature type="compositionally biased region" description="Low complexity" evidence="1">
    <location>
        <begin position="228"/>
        <end position="247"/>
    </location>
</feature>
<reference evidence="3" key="1">
    <citation type="submission" date="2022-03" db="EMBL/GenBank/DDBJ databases">
        <authorList>
            <person name="Alioto T."/>
            <person name="Alioto T."/>
            <person name="Gomez Garrido J."/>
        </authorList>
    </citation>
    <scope>NUCLEOTIDE SEQUENCE</scope>
</reference>
<protein>
    <submittedName>
        <fullName evidence="3">Uncharacterized protein</fullName>
    </submittedName>
</protein>
<dbReference type="AlphaFoldDB" id="A0AAD1WMN4"/>
<sequence length="306" mass="32830">MALGLRLVFLMALIASCANGFFNKPLKQSILRNNKILNEKSTDKKPSILDLSLSNKLKNQIPNIRVQQTLTEAVDVIISIPLCAQNNTKITFVTIGSPGNANTWLHVVAVRNKTMHSNSSSCHTSFCKEAIMPELVVCVAVGTGTNKTKLYFSNVTDQSLLLNIETGSTISVKPITSSGAVNTATIYVKINAVSNRTCIGELKNSGYSQNMTAIDISAVTNLNCLPPSTTSSTVSSKGTSSQQTSTTMDITHPSEPGEKSAAPTKEIWSTSSSPPTKTTVNSKASTQTYDIMVPSSLIILSMYLFK</sequence>
<dbReference type="PROSITE" id="PS51257">
    <property type="entry name" value="PROKAR_LIPOPROTEIN"/>
    <property type="match status" value="1"/>
</dbReference>
<feature type="signal peptide" evidence="2">
    <location>
        <begin position="1"/>
        <end position="20"/>
    </location>
</feature>
<evidence type="ECO:0000313" key="3">
    <source>
        <dbReference type="EMBL" id="CAH2314334.1"/>
    </source>
</evidence>
<name>A0AAD1WMN4_PELCU</name>
<gene>
    <name evidence="3" type="ORF">PECUL_23A004111</name>
</gene>
<evidence type="ECO:0000256" key="2">
    <source>
        <dbReference type="SAM" id="SignalP"/>
    </source>
</evidence>
<dbReference type="Proteomes" id="UP001295444">
    <property type="component" value="Chromosome 09"/>
</dbReference>
<accession>A0AAD1WMN4</accession>
<feature type="region of interest" description="Disordered" evidence="1">
    <location>
        <begin position="228"/>
        <end position="282"/>
    </location>
</feature>
<keyword evidence="4" id="KW-1185">Reference proteome</keyword>